<feature type="transmembrane region" description="Helical" evidence="1">
    <location>
        <begin position="108"/>
        <end position="129"/>
    </location>
</feature>
<evidence type="ECO:0000313" key="2">
    <source>
        <dbReference type="EMBL" id="BCO11170.1"/>
    </source>
</evidence>
<evidence type="ECO:0000313" key="3">
    <source>
        <dbReference type="Proteomes" id="UP000515472"/>
    </source>
</evidence>
<protein>
    <submittedName>
        <fullName evidence="2">Uncharacterized protein</fullName>
    </submittedName>
</protein>
<feature type="transmembrane region" description="Helical" evidence="1">
    <location>
        <begin position="80"/>
        <end position="102"/>
    </location>
</feature>
<gene>
    <name evidence="2" type="ORF">GEOBRER4_n0430</name>
</gene>
<sequence length="182" mass="19473">MKVGEEMSFDKTVKCPACGFVAGDAFEECPKCGVVIRKYHQKQVERERLVRTAKEEAQQRKARNEKLTSGLKGAAQGMKLGALFGIGFFSVGLVVCLIPVIGWVLGPFLMVTGIAAPFFVGAFGVKGGVDSAGSTILRGPCPYCTGLVDVTILASQKNKVVGTDCPVCRKRFVIKGTTFYAV</sequence>
<dbReference type="EMBL" id="AP023213">
    <property type="protein sequence ID" value="BCO11170.1"/>
    <property type="molecule type" value="Genomic_DNA"/>
</dbReference>
<proteinExistence type="predicted"/>
<dbReference type="AlphaFoldDB" id="A0A7R7IY36"/>
<keyword evidence="1" id="KW-0812">Transmembrane</keyword>
<keyword evidence="3" id="KW-1185">Reference proteome</keyword>
<accession>A0A7R7IY36</accession>
<evidence type="ECO:0000256" key="1">
    <source>
        <dbReference type="SAM" id="Phobius"/>
    </source>
</evidence>
<organism evidence="2 3">
    <name type="scientific">Citrifermentans bremense</name>
    <dbReference type="NCBI Taxonomy" id="60035"/>
    <lineage>
        <taxon>Bacteria</taxon>
        <taxon>Pseudomonadati</taxon>
        <taxon>Thermodesulfobacteriota</taxon>
        <taxon>Desulfuromonadia</taxon>
        <taxon>Geobacterales</taxon>
        <taxon>Geobacteraceae</taxon>
        <taxon>Citrifermentans</taxon>
    </lineage>
</organism>
<keyword evidence="1" id="KW-0472">Membrane</keyword>
<dbReference type="Proteomes" id="UP000515472">
    <property type="component" value="Chromosome"/>
</dbReference>
<name>A0A7R7IY36_9BACT</name>
<keyword evidence="1" id="KW-1133">Transmembrane helix</keyword>
<reference evidence="2 3" key="1">
    <citation type="submission" date="2020-06" db="EMBL/GenBank/DDBJ databases">
        <title>Interaction of electrochemicaly active bacteria, Geobacter bremensis R4 on different carbon anode.</title>
        <authorList>
            <person name="Meng L."/>
            <person name="Yoshida N."/>
        </authorList>
    </citation>
    <scope>NUCLEOTIDE SEQUENCE [LARGE SCALE GENOMIC DNA]</scope>
    <source>
        <strain evidence="2 3">R4</strain>
    </source>
</reference>